<keyword evidence="1" id="KW-0472">Membrane</keyword>
<evidence type="ECO:0000313" key="4">
    <source>
        <dbReference type="Proteomes" id="UP000731907"/>
    </source>
</evidence>
<evidence type="ECO:0000256" key="1">
    <source>
        <dbReference type="SAM" id="Phobius"/>
    </source>
</evidence>
<sequence>MTLRRFFRDTSGATAVETALISLPLITLTFGIIEIGRALYMQQALSFGADRAARILYINPTATESAMEQAVVDSVFFVDPLRLDVSLDLAPTTVNSEDFTTRRLTVTYDFVSLVPSILTGTIKLSSDRHVVIRKPATP</sequence>
<dbReference type="EMBL" id="JAAATX020000004">
    <property type="protein sequence ID" value="MBU9697527.1"/>
    <property type="molecule type" value="Genomic_DNA"/>
</dbReference>
<name>A0ABS6J4Y9_9RHOB</name>
<feature type="domain" description="TadE-like" evidence="2">
    <location>
        <begin position="12"/>
        <end position="54"/>
    </location>
</feature>
<reference evidence="3 4" key="1">
    <citation type="submission" date="2021-06" db="EMBL/GenBank/DDBJ databases">
        <title>Rhodobacteraceae bacterium strain HSP-20.</title>
        <authorList>
            <person name="Chen W.-M."/>
        </authorList>
    </citation>
    <scope>NUCLEOTIDE SEQUENCE [LARGE SCALE GENOMIC DNA]</scope>
    <source>
        <strain evidence="3 4">HSP-20</strain>
    </source>
</reference>
<dbReference type="InterPro" id="IPR012495">
    <property type="entry name" value="TadE-like_dom"/>
</dbReference>
<comment type="caution">
    <text evidence="3">The sequence shown here is derived from an EMBL/GenBank/DDBJ whole genome shotgun (WGS) entry which is preliminary data.</text>
</comment>
<evidence type="ECO:0000259" key="2">
    <source>
        <dbReference type="Pfam" id="PF07811"/>
    </source>
</evidence>
<dbReference type="Proteomes" id="UP000731907">
    <property type="component" value="Unassembled WGS sequence"/>
</dbReference>
<keyword evidence="4" id="KW-1185">Reference proteome</keyword>
<protein>
    <submittedName>
        <fullName evidence="3">Pilus assembly protein</fullName>
    </submittedName>
</protein>
<dbReference type="RefSeq" id="WP_161761575.1">
    <property type="nucleotide sequence ID" value="NZ_JAAATX020000004.1"/>
</dbReference>
<evidence type="ECO:0000313" key="3">
    <source>
        <dbReference type="EMBL" id="MBU9697527.1"/>
    </source>
</evidence>
<dbReference type="Pfam" id="PF07811">
    <property type="entry name" value="TadE"/>
    <property type="match status" value="1"/>
</dbReference>
<keyword evidence="1" id="KW-1133">Transmembrane helix</keyword>
<keyword evidence="1" id="KW-0812">Transmembrane</keyword>
<feature type="transmembrane region" description="Helical" evidence="1">
    <location>
        <begin position="12"/>
        <end position="33"/>
    </location>
</feature>
<organism evidence="3 4">
    <name type="scientific">Paragemmobacter amnigenus</name>
    <dbReference type="NCBI Taxonomy" id="2852097"/>
    <lineage>
        <taxon>Bacteria</taxon>
        <taxon>Pseudomonadati</taxon>
        <taxon>Pseudomonadota</taxon>
        <taxon>Alphaproteobacteria</taxon>
        <taxon>Rhodobacterales</taxon>
        <taxon>Paracoccaceae</taxon>
        <taxon>Paragemmobacter</taxon>
    </lineage>
</organism>
<proteinExistence type="predicted"/>
<accession>A0ABS6J4Y9</accession>
<gene>
    <name evidence="3" type="ORF">GU927_006670</name>
</gene>